<dbReference type="AlphaFoldDB" id="A0A2P2NZH7"/>
<dbReference type="InterPro" id="IPR039615">
    <property type="entry name" value="PKS"/>
</dbReference>
<evidence type="ECO:0008006" key="2">
    <source>
        <dbReference type="Google" id="ProtNLM"/>
    </source>
</evidence>
<sequence>MSVSAFTSMISHSQTNSNGLSDVSFTSYLNGAEDSFVCKLAEPSLELIPRAAAHEYHENDHLGRKKADDGEIGVFSAEKYFAAPIDEGSLRISSMTIRKKNEQKDAVPEKLKVLPGTLGIHSESGWNSQSALLQAVLRNPSRRKTDKVKGKSFLAVLGCKCSCSDKDSVDIHNHAGEVSFSRRPDASSVQQGKSVVKEQIKTSIDSSHELFSGSGADKLGNGLAKETCFTFPIPNSSPGNLAIKNEHQKKEEFMPRKSLEVFGPPIHDKRSKFFNLERRLTMLSEDANPRVDKIEFSATPGGVYNDNESDASSDLIEIESFSGKVIPYPARVSDATSGYATPKTCYAPSEASIEWSVVTASAADFSADNEELRPPAAGVCPIRGLTANAKTGVELPSRRPGVLLGCKSQDAAKVAGDTCRKNEKVNFDKQMCRVSDSYMPLTRFQAETKHAELSSTQSKIVLATHSLP</sequence>
<organism evidence="1">
    <name type="scientific">Rhizophora mucronata</name>
    <name type="common">Asiatic mangrove</name>
    <dbReference type="NCBI Taxonomy" id="61149"/>
    <lineage>
        <taxon>Eukaryota</taxon>
        <taxon>Viridiplantae</taxon>
        <taxon>Streptophyta</taxon>
        <taxon>Embryophyta</taxon>
        <taxon>Tracheophyta</taxon>
        <taxon>Spermatophyta</taxon>
        <taxon>Magnoliopsida</taxon>
        <taxon>eudicotyledons</taxon>
        <taxon>Gunneridae</taxon>
        <taxon>Pentapetalae</taxon>
        <taxon>rosids</taxon>
        <taxon>fabids</taxon>
        <taxon>Malpighiales</taxon>
        <taxon>Rhizophoraceae</taxon>
        <taxon>Rhizophora</taxon>
    </lineage>
</organism>
<dbReference type="PANTHER" id="PTHR33781:SF4">
    <property type="entry name" value="PROTEIN PHYTOCHROME KINASE SUBSTRATE 1"/>
    <property type="match status" value="1"/>
</dbReference>
<accession>A0A2P2NZH7</accession>
<reference evidence="1" key="1">
    <citation type="submission" date="2018-02" db="EMBL/GenBank/DDBJ databases">
        <title>Rhizophora mucronata_Transcriptome.</title>
        <authorList>
            <person name="Meera S.P."/>
            <person name="Sreeshan A."/>
            <person name="Augustine A."/>
        </authorList>
    </citation>
    <scope>NUCLEOTIDE SEQUENCE</scope>
    <source>
        <tissue evidence="1">Leaf</tissue>
    </source>
</reference>
<dbReference type="PANTHER" id="PTHR33781">
    <property type="entry name" value="PROTEIN PHYTOCHROME KINASE SUBSTRATE 1-RELATED"/>
    <property type="match status" value="1"/>
</dbReference>
<evidence type="ECO:0000313" key="1">
    <source>
        <dbReference type="EMBL" id="MBX47916.1"/>
    </source>
</evidence>
<proteinExistence type="predicted"/>
<dbReference type="EMBL" id="GGEC01067432">
    <property type="protein sequence ID" value="MBX47916.1"/>
    <property type="molecule type" value="Transcribed_RNA"/>
</dbReference>
<name>A0A2P2NZH7_RHIMU</name>
<protein>
    <recommendedName>
        <fullName evidence="2">Protein PHYTOCHROME KINASE SUBSTRATE 1</fullName>
    </recommendedName>
</protein>
<dbReference type="GO" id="GO:0009638">
    <property type="term" value="P:phototropism"/>
    <property type="evidence" value="ECO:0007669"/>
    <property type="project" value="InterPro"/>
</dbReference>